<dbReference type="GO" id="GO:0008713">
    <property type="term" value="F:ADP-heptose-lipopolysaccharide heptosyltransferase activity"/>
    <property type="evidence" value="ECO:0007669"/>
    <property type="project" value="TreeGrafter"/>
</dbReference>
<dbReference type="eggNOG" id="COG0859">
    <property type="taxonomic scope" value="Bacteria"/>
</dbReference>
<gene>
    <name evidence="3" type="ORF">DesfrDRAFT_3423</name>
</gene>
<evidence type="ECO:0000256" key="2">
    <source>
        <dbReference type="ARBA" id="ARBA00022679"/>
    </source>
</evidence>
<protein>
    <submittedName>
        <fullName evidence="3">Glycosyl transferase family 9</fullName>
    </submittedName>
</protein>
<dbReference type="SUPFAM" id="SSF53756">
    <property type="entry name" value="UDP-Glycosyltransferase/glycogen phosphorylase"/>
    <property type="match status" value="1"/>
</dbReference>
<keyword evidence="1" id="KW-0328">Glycosyltransferase</keyword>
<evidence type="ECO:0000256" key="1">
    <source>
        <dbReference type="ARBA" id="ARBA00022676"/>
    </source>
</evidence>
<dbReference type="STRING" id="596151.DesfrDRAFT_3423"/>
<dbReference type="InterPro" id="IPR002201">
    <property type="entry name" value="Glyco_trans_9"/>
</dbReference>
<dbReference type="InterPro" id="IPR051199">
    <property type="entry name" value="LPS_LOS_Heptosyltrfase"/>
</dbReference>
<dbReference type="CDD" id="cd03789">
    <property type="entry name" value="GT9_LPS_heptosyltransferase"/>
    <property type="match status" value="1"/>
</dbReference>
<dbReference type="GO" id="GO:0005829">
    <property type="term" value="C:cytosol"/>
    <property type="evidence" value="ECO:0007669"/>
    <property type="project" value="TreeGrafter"/>
</dbReference>
<dbReference type="GO" id="GO:0009244">
    <property type="term" value="P:lipopolysaccharide core region biosynthetic process"/>
    <property type="evidence" value="ECO:0007669"/>
    <property type="project" value="TreeGrafter"/>
</dbReference>
<organism evidence="3 4">
    <name type="scientific">Solidesulfovibrio fructosivorans JJ]</name>
    <dbReference type="NCBI Taxonomy" id="596151"/>
    <lineage>
        <taxon>Bacteria</taxon>
        <taxon>Pseudomonadati</taxon>
        <taxon>Thermodesulfobacteriota</taxon>
        <taxon>Desulfovibrionia</taxon>
        <taxon>Desulfovibrionales</taxon>
        <taxon>Desulfovibrionaceae</taxon>
        <taxon>Solidesulfovibrio</taxon>
    </lineage>
</organism>
<dbReference type="Gene3D" id="3.40.50.2000">
    <property type="entry name" value="Glycogen Phosphorylase B"/>
    <property type="match status" value="2"/>
</dbReference>
<dbReference type="EMBL" id="AECZ01000031">
    <property type="protein sequence ID" value="EFL49875.1"/>
    <property type="molecule type" value="Genomic_DNA"/>
</dbReference>
<evidence type="ECO:0000313" key="4">
    <source>
        <dbReference type="Proteomes" id="UP000006250"/>
    </source>
</evidence>
<dbReference type="PANTHER" id="PTHR30160">
    <property type="entry name" value="TETRAACYLDISACCHARIDE 4'-KINASE-RELATED"/>
    <property type="match status" value="1"/>
</dbReference>
<dbReference type="Proteomes" id="UP000006250">
    <property type="component" value="Unassembled WGS sequence"/>
</dbReference>
<keyword evidence="2 3" id="KW-0808">Transferase</keyword>
<dbReference type="RefSeq" id="WP_005995944.1">
    <property type="nucleotide sequence ID" value="NZ_AECZ01000031.1"/>
</dbReference>
<dbReference type="PANTHER" id="PTHR30160:SF7">
    <property type="entry name" value="ADP-HEPTOSE--LPS HEPTOSYLTRANSFERASE 2"/>
    <property type="match status" value="1"/>
</dbReference>
<name>E1K0M3_SOLFR</name>
<accession>E1K0M3</accession>
<dbReference type="AlphaFoldDB" id="E1K0M3"/>
<reference evidence="3 4" key="1">
    <citation type="submission" date="2010-08" db="EMBL/GenBank/DDBJ databases">
        <title>The draft genome of Desulfovibrio fructosovorans JJ.</title>
        <authorList>
            <consortium name="US DOE Joint Genome Institute (JGI-PGF)"/>
            <person name="Lucas S."/>
            <person name="Copeland A."/>
            <person name="Lapidus A."/>
            <person name="Cheng J.-F."/>
            <person name="Bruce D."/>
            <person name="Goodwin L."/>
            <person name="Pitluck S."/>
            <person name="Land M.L."/>
            <person name="Hauser L."/>
            <person name="Chang Y.-J."/>
            <person name="Jeffries C."/>
            <person name="Wall J.D."/>
            <person name="Stahl D.A."/>
            <person name="Arkin A.P."/>
            <person name="Dehal P."/>
            <person name="Stolyar S.M."/>
            <person name="Hazen T.C."/>
            <person name="Woyke T.J."/>
        </authorList>
    </citation>
    <scope>NUCLEOTIDE SEQUENCE [LARGE SCALE GENOMIC DNA]</scope>
    <source>
        <strain evidence="3 4">JJ</strain>
    </source>
</reference>
<comment type="caution">
    <text evidence="3">The sequence shown here is derived from an EMBL/GenBank/DDBJ whole genome shotgun (WGS) entry which is preliminary data.</text>
</comment>
<dbReference type="Pfam" id="PF01075">
    <property type="entry name" value="Glyco_transf_9"/>
    <property type="match status" value="1"/>
</dbReference>
<keyword evidence="4" id="KW-1185">Reference proteome</keyword>
<dbReference type="OrthoDB" id="9797795at2"/>
<proteinExistence type="predicted"/>
<sequence>MSAEKLPIAVLQTQRMGDLILTYPLLLWLARRYPGHPVTVVAEPDFAAPLAPLSPPADYWPLARGGELARREHALVVNLSIRPEAARLAGLIPAETTLGPVADAAGVVRVAGDWQLYRASVVGNNRHNRFHWAELNALDLIPVRDMAATAWPEPRGGRPDRSKVGVFVGASERDKRPSAAFAGALCRELARRGLLPVLLGGPGEVALGAEAARHAGIPVCDLCGKLGLMELAVLGQELSLLVTPDTGPMHLAAWTGLRTLNISIGPVSAYETGPYQPGHFVLRPRMSCRGCWGCVRERPFCRERLDAARVAYVASRLARGEADRLAGAVVPGYELLATGRDDLGLYGLTPLCRKELPDAREALGAFWRAQFGWLLGAFDAAEPRTALAVLAAAHPRLLAALSRGLAVLGARLARQARQGDVPDAGFAAAFAPVVRPLAGFVERLLQNADGDRASRLRALALLERTASLVSRS</sequence>
<evidence type="ECO:0000313" key="3">
    <source>
        <dbReference type="EMBL" id="EFL49875.1"/>
    </source>
</evidence>